<reference evidence="1" key="1">
    <citation type="submission" date="2020-08" db="EMBL/GenBank/DDBJ databases">
        <title>Multicomponent nature underlies the extraordinary mechanical properties of spider dragline silk.</title>
        <authorList>
            <person name="Kono N."/>
            <person name="Nakamura H."/>
            <person name="Mori M."/>
            <person name="Yoshida Y."/>
            <person name="Ohtoshi R."/>
            <person name="Malay A.D."/>
            <person name="Moran D.A.P."/>
            <person name="Tomita M."/>
            <person name="Numata K."/>
            <person name="Arakawa K."/>
        </authorList>
    </citation>
    <scope>NUCLEOTIDE SEQUENCE</scope>
</reference>
<sequence length="111" mass="12586">MVEIGVAREILSYYERPKRTENFKPGKKHYETHRVKILKLECLENITNVTSLSTLLVIVLLEEMAVEEDIGRFQILMAEVATLLENVASLIRLAALAERLVTSAENATKMI</sequence>
<name>A0A8X6MP96_NEPPI</name>
<organism evidence="1 2">
    <name type="scientific">Nephila pilipes</name>
    <name type="common">Giant wood spider</name>
    <name type="synonym">Nephila maculata</name>
    <dbReference type="NCBI Taxonomy" id="299642"/>
    <lineage>
        <taxon>Eukaryota</taxon>
        <taxon>Metazoa</taxon>
        <taxon>Ecdysozoa</taxon>
        <taxon>Arthropoda</taxon>
        <taxon>Chelicerata</taxon>
        <taxon>Arachnida</taxon>
        <taxon>Araneae</taxon>
        <taxon>Araneomorphae</taxon>
        <taxon>Entelegynae</taxon>
        <taxon>Araneoidea</taxon>
        <taxon>Nephilidae</taxon>
        <taxon>Nephila</taxon>
    </lineage>
</organism>
<gene>
    <name evidence="1" type="ORF">NPIL_552501</name>
</gene>
<evidence type="ECO:0000313" key="2">
    <source>
        <dbReference type="Proteomes" id="UP000887013"/>
    </source>
</evidence>
<dbReference type="EMBL" id="BMAW01000820">
    <property type="protein sequence ID" value="GFS70823.1"/>
    <property type="molecule type" value="Genomic_DNA"/>
</dbReference>
<dbReference type="AlphaFoldDB" id="A0A8X6MP96"/>
<accession>A0A8X6MP96</accession>
<dbReference type="Proteomes" id="UP000887013">
    <property type="component" value="Unassembled WGS sequence"/>
</dbReference>
<evidence type="ECO:0000313" key="1">
    <source>
        <dbReference type="EMBL" id="GFS70823.1"/>
    </source>
</evidence>
<protein>
    <submittedName>
        <fullName evidence="1">Uncharacterized protein</fullName>
    </submittedName>
</protein>
<proteinExistence type="predicted"/>
<comment type="caution">
    <text evidence="1">The sequence shown here is derived from an EMBL/GenBank/DDBJ whole genome shotgun (WGS) entry which is preliminary data.</text>
</comment>
<keyword evidence="2" id="KW-1185">Reference proteome</keyword>